<name>A0A1L7ANN6_9PROT</name>
<dbReference type="KEGG" id="rgi:RGI145_23485"/>
<geneLocation type="plasmid" evidence="2 3">
    <name>1</name>
</geneLocation>
<reference evidence="2 3" key="1">
    <citation type="submission" date="2016-05" db="EMBL/GenBank/DDBJ databases">
        <title>Complete Genome and Methylome Analysis of Psychrotrophic Bacterial Isolates from Antarctic Lake Untersee.</title>
        <authorList>
            <person name="Fomenkov A."/>
            <person name="Akimov V.N."/>
            <person name="Vasilyeva L.V."/>
            <person name="Andersen D."/>
            <person name="Vincze T."/>
            <person name="Roberts R.J."/>
        </authorList>
    </citation>
    <scope>NUCLEOTIDE SEQUENCE [LARGE SCALE GENOMIC DNA]</scope>
    <source>
        <strain evidence="2 3">U14-5</strain>
        <plasmid evidence="3">Plasmid 1</plasmid>
    </source>
</reference>
<protein>
    <submittedName>
        <fullName evidence="2">Phosphoadenosine phosphosulfate reductase</fullName>
    </submittedName>
</protein>
<dbReference type="PANTHER" id="PTHR43196">
    <property type="entry name" value="SULFATE ADENYLYLTRANSFERASE SUBUNIT 2"/>
    <property type="match status" value="1"/>
</dbReference>
<dbReference type="PANTHER" id="PTHR43196:SF2">
    <property type="entry name" value="PHOSPHOADENOSINE PHOSPHOSULFATE REDUCTASE"/>
    <property type="match status" value="1"/>
</dbReference>
<evidence type="ECO:0000313" key="2">
    <source>
        <dbReference type="EMBL" id="APT60294.1"/>
    </source>
</evidence>
<dbReference type="Pfam" id="PF01507">
    <property type="entry name" value="PAPS_reduct"/>
    <property type="match status" value="1"/>
</dbReference>
<dbReference type="Gene3D" id="3.40.50.620">
    <property type="entry name" value="HUPs"/>
    <property type="match status" value="1"/>
</dbReference>
<feature type="domain" description="Phosphoadenosine phosphosulphate reductase" evidence="1">
    <location>
        <begin position="165"/>
        <end position="244"/>
    </location>
</feature>
<proteinExistence type="predicted"/>
<keyword evidence="2" id="KW-0614">Plasmid</keyword>
<organism evidence="2 3">
    <name type="scientific">Roseomonas gilardii</name>
    <dbReference type="NCBI Taxonomy" id="257708"/>
    <lineage>
        <taxon>Bacteria</taxon>
        <taxon>Pseudomonadati</taxon>
        <taxon>Pseudomonadota</taxon>
        <taxon>Alphaproteobacteria</taxon>
        <taxon>Acetobacterales</taxon>
        <taxon>Roseomonadaceae</taxon>
        <taxon>Roseomonas</taxon>
    </lineage>
</organism>
<sequence>MSATLRQGEAGGTPSLRSYDHVVLFTSGGKDATACLLHLLEQGVDPDRIELHHHEVDGHGATFMDWPVTGAYVAAQATAFGLPLFRSWREGGFEREMLRQDAPTAPILFETPDGLMRAGGAGPRNTRLRFPQVSADLSVRWCSAALKIGVGAATIAGQDRFLGRRTLVVTGERAQESAARARYATFEPHRTDTRGGTRRSRHVDHWRPVHAWDEARVWEALRRHGVRPHPAYELGWSRLSCMACIFGSAAQWATIRHIAPALFERIAAYEERFGRTIQRARSIRALADIGRPYPVALARPDLVALALGETWDLAILGTPPAWTLPAGAFGEAAGPS</sequence>
<dbReference type="EMBL" id="CP015585">
    <property type="protein sequence ID" value="APT60294.1"/>
    <property type="molecule type" value="Genomic_DNA"/>
</dbReference>
<evidence type="ECO:0000313" key="3">
    <source>
        <dbReference type="Proteomes" id="UP000185494"/>
    </source>
</evidence>
<evidence type="ECO:0000259" key="1">
    <source>
        <dbReference type="Pfam" id="PF01507"/>
    </source>
</evidence>
<dbReference type="AlphaFoldDB" id="A0A1L7ANN6"/>
<accession>A0A1L7ANN6</accession>
<dbReference type="RefSeq" id="WP_075800993.1">
    <property type="nucleotide sequence ID" value="NZ_CP015585.1"/>
</dbReference>
<dbReference type="InterPro" id="IPR014729">
    <property type="entry name" value="Rossmann-like_a/b/a_fold"/>
</dbReference>
<dbReference type="InterPro" id="IPR002500">
    <property type="entry name" value="PAPS_reduct_dom"/>
</dbReference>
<dbReference type="InterPro" id="IPR050128">
    <property type="entry name" value="Sulfate_adenylyltrnsfr_sub2"/>
</dbReference>
<dbReference type="eggNOG" id="COG0175">
    <property type="taxonomic scope" value="Bacteria"/>
</dbReference>
<dbReference type="Proteomes" id="UP000185494">
    <property type="component" value="Chromosome 1"/>
</dbReference>
<dbReference type="SUPFAM" id="SSF52402">
    <property type="entry name" value="Adenine nucleotide alpha hydrolases-like"/>
    <property type="match status" value="1"/>
</dbReference>
<gene>
    <name evidence="2" type="ORF">RGI145_23485</name>
</gene>
<dbReference type="GO" id="GO:0003824">
    <property type="term" value="F:catalytic activity"/>
    <property type="evidence" value="ECO:0007669"/>
    <property type="project" value="InterPro"/>
</dbReference>